<feature type="region of interest" description="Disordered" evidence="1">
    <location>
        <begin position="385"/>
        <end position="475"/>
    </location>
</feature>
<evidence type="ECO:0000313" key="4">
    <source>
        <dbReference type="EMBL" id="GAA4073139.1"/>
    </source>
</evidence>
<organism evidence="4 5">
    <name type="scientific">Actinomadura miaoliensis</name>
    <dbReference type="NCBI Taxonomy" id="430685"/>
    <lineage>
        <taxon>Bacteria</taxon>
        <taxon>Bacillati</taxon>
        <taxon>Actinomycetota</taxon>
        <taxon>Actinomycetes</taxon>
        <taxon>Streptosporangiales</taxon>
        <taxon>Thermomonosporaceae</taxon>
        <taxon>Actinomadura</taxon>
    </lineage>
</organism>
<accession>A0ABP7VRV7</accession>
<dbReference type="Pfam" id="PF07179">
    <property type="entry name" value="SseB"/>
    <property type="match status" value="1"/>
</dbReference>
<dbReference type="Pfam" id="PF22552">
    <property type="entry name" value="TY-Chap3"/>
    <property type="match status" value="1"/>
</dbReference>
<feature type="compositionally biased region" description="Pro residues" evidence="1">
    <location>
        <begin position="390"/>
        <end position="407"/>
    </location>
</feature>
<dbReference type="InterPro" id="IPR054344">
    <property type="entry name" value="TY-Chap_N"/>
</dbReference>
<feature type="compositionally biased region" description="Basic and acidic residues" evidence="1">
    <location>
        <begin position="177"/>
        <end position="187"/>
    </location>
</feature>
<evidence type="ECO:0000313" key="5">
    <source>
        <dbReference type="Proteomes" id="UP001500683"/>
    </source>
</evidence>
<comment type="caution">
    <text evidence="4">The sequence shown here is derived from an EMBL/GenBank/DDBJ whole genome shotgun (WGS) entry which is preliminary data.</text>
</comment>
<dbReference type="Proteomes" id="UP001500683">
    <property type="component" value="Unassembled WGS sequence"/>
</dbReference>
<keyword evidence="5" id="KW-1185">Reference proteome</keyword>
<evidence type="ECO:0000259" key="3">
    <source>
        <dbReference type="Pfam" id="PF22552"/>
    </source>
</evidence>
<name>A0ABP7VRV7_9ACTN</name>
<feature type="domain" description="TY-Chap N-terminal" evidence="3">
    <location>
        <begin position="1"/>
        <end position="120"/>
    </location>
</feature>
<feature type="region of interest" description="Disordered" evidence="1">
    <location>
        <begin position="507"/>
        <end position="527"/>
    </location>
</feature>
<sequence>MEWSEFARRLGRELAVLERDTILIVRERDESRHYVQAMREPDRLYAEAVSNNFLDGPLLLTLADEEVLSEAGWRPPEDPAPRNWWTELPAFAALDDHARLSDMMVTALRDVQGVRRPSDLVYESFHRLGTGQIELPDFGIDAANPGQLTRRRSSAEALAQGGPPGGFGQGRAPAPREPLDPLVDRDVAVPPTEPKGLTGPEGPTPPLSGAAGPSAAAGGGVDLAQRIGSLPLGAPVPGPEPGAAAGRTPPWPTAGPDELESRLADAKQRGDHTTYFELLLSADLVLPVSTGQAAHPRAAGFPTTTIGTRTYITVFTSPQSLARSIGRPGDPPSSLYRQTSFAQLATEWPDPSWQLAVNPGLPSEVHLDAAAVARLDAQQRALGRHNAPRPVMPEPPAETPQAPPSAPVPASALEGPPPAAPSAPAPSQGPVAPPAAPTPAPAPAPAAAPAPDATPAAAAEPSAPPPPGPGPIVLRPQHGARLWHWAGEGEESPVAVYDAIGGVWTPVRSGHGTGADGTGALPAPHTE</sequence>
<gene>
    <name evidence="4" type="ORF">GCM10022214_31930</name>
</gene>
<feature type="compositionally biased region" description="Low complexity" evidence="1">
    <location>
        <begin position="449"/>
        <end position="461"/>
    </location>
</feature>
<dbReference type="InterPro" id="IPR009839">
    <property type="entry name" value="SseB_N"/>
</dbReference>
<reference evidence="5" key="1">
    <citation type="journal article" date="2019" name="Int. J. Syst. Evol. Microbiol.">
        <title>The Global Catalogue of Microorganisms (GCM) 10K type strain sequencing project: providing services to taxonomists for standard genome sequencing and annotation.</title>
        <authorList>
            <consortium name="The Broad Institute Genomics Platform"/>
            <consortium name="The Broad Institute Genome Sequencing Center for Infectious Disease"/>
            <person name="Wu L."/>
            <person name="Ma J."/>
        </authorList>
    </citation>
    <scope>NUCLEOTIDE SEQUENCE [LARGE SCALE GENOMIC DNA]</scope>
    <source>
        <strain evidence="5">JCM 16702</strain>
    </source>
</reference>
<evidence type="ECO:0008006" key="6">
    <source>
        <dbReference type="Google" id="ProtNLM"/>
    </source>
</evidence>
<feature type="region of interest" description="Disordered" evidence="1">
    <location>
        <begin position="136"/>
        <end position="260"/>
    </location>
</feature>
<feature type="domain" description="SseB protein N-terminal" evidence="2">
    <location>
        <begin position="259"/>
        <end position="373"/>
    </location>
</feature>
<proteinExistence type="predicted"/>
<feature type="compositionally biased region" description="Pro residues" evidence="1">
    <location>
        <begin position="415"/>
        <end position="424"/>
    </location>
</feature>
<feature type="compositionally biased region" description="Pro residues" evidence="1">
    <location>
        <begin position="431"/>
        <end position="448"/>
    </location>
</feature>
<evidence type="ECO:0000259" key="2">
    <source>
        <dbReference type="Pfam" id="PF07179"/>
    </source>
</evidence>
<dbReference type="EMBL" id="BAAAZG010000018">
    <property type="protein sequence ID" value="GAA4073139.1"/>
    <property type="molecule type" value="Genomic_DNA"/>
</dbReference>
<protein>
    <recommendedName>
        <fullName evidence="6">SseB family protein</fullName>
    </recommendedName>
</protein>
<evidence type="ECO:0000256" key="1">
    <source>
        <dbReference type="SAM" id="MobiDB-lite"/>
    </source>
</evidence>
<feature type="compositionally biased region" description="Low complexity" evidence="1">
    <location>
        <begin position="194"/>
        <end position="216"/>
    </location>
</feature>